<evidence type="ECO:0000256" key="5">
    <source>
        <dbReference type="ARBA" id="ARBA00022853"/>
    </source>
</evidence>
<dbReference type="EMBL" id="KT991414">
    <property type="protein sequence ID" value="ALT32104.1"/>
    <property type="molecule type" value="Genomic_DNA"/>
</dbReference>
<dbReference type="Pfam" id="PF00850">
    <property type="entry name" value="Hist_deacetyl"/>
    <property type="match status" value="1"/>
</dbReference>
<dbReference type="Gene3D" id="3.40.800.20">
    <property type="entry name" value="Histone deacetylase domain"/>
    <property type="match status" value="1"/>
</dbReference>
<dbReference type="InterPro" id="IPR031569">
    <property type="entry name" value="ApeC"/>
</dbReference>
<dbReference type="AlphaFoldDB" id="A0A0U3ABN4"/>
<feature type="domain" description="Histone deacetylase" evidence="7">
    <location>
        <begin position="33"/>
        <end position="333"/>
    </location>
</feature>
<reference evidence="9" key="1">
    <citation type="journal article" date="2016" name="Curr. Biol.">
        <title>The Compact Body Plan of Tardigrades Evolved by the Loss of a Large Body Region.</title>
        <authorList>
            <person name="Smith F.W."/>
            <person name="Boothby T.C."/>
            <person name="Giovannini I."/>
            <person name="Rebecchi L."/>
            <person name="Jockusch E.L."/>
            <person name="Goldstein B."/>
        </authorList>
    </citation>
    <scope>NUCLEOTIDE SEQUENCE</scope>
</reference>
<dbReference type="GO" id="GO:0141221">
    <property type="term" value="F:histone deacetylase activity, hydrolytic mechanism"/>
    <property type="evidence" value="ECO:0007669"/>
    <property type="project" value="UniProtKB-EC"/>
</dbReference>
<comment type="similarity">
    <text evidence="1">Belongs to the histone deacetylase family. HD type 1 subfamily.</text>
</comment>
<keyword evidence="4" id="KW-0378">Hydrolase</keyword>
<keyword evidence="5" id="KW-0156">Chromatin regulator</keyword>
<evidence type="ECO:0000256" key="4">
    <source>
        <dbReference type="ARBA" id="ARBA00022801"/>
    </source>
</evidence>
<proteinExistence type="inferred from homology"/>
<protein>
    <recommendedName>
        <fullName evidence="2">histone deacetylase</fullName>
        <ecNumber evidence="2">3.5.1.98</ecNumber>
    </recommendedName>
</protein>
<dbReference type="InterPro" id="IPR037138">
    <property type="entry name" value="His_deacetylse_dom_sf"/>
</dbReference>
<comment type="catalytic activity">
    <reaction evidence="6">
        <text>N(6)-acetyl-L-lysyl-[histone] + H2O = L-lysyl-[histone] + acetate</text>
        <dbReference type="Rhea" id="RHEA:58196"/>
        <dbReference type="Rhea" id="RHEA-COMP:9845"/>
        <dbReference type="Rhea" id="RHEA-COMP:11338"/>
        <dbReference type="ChEBI" id="CHEBI:15377"/>
        <dbReference type="ChEBI" id="CHEBI:29969"/>
        <dbReference type="ChEBI" id="CHEBI:30089"/>
        <dbReference type="ChEBI" id="CHEBI:61930"/>
        <dbReference type="EC" id="3.5.1.98"/>
    </reaction>
</comment>
<dbReference type="InterPro" id="IPR023696">
    <property type="entry name" value="Ureohydrolase_dom_sf"/>
</dbReference>
<keyword evidence="3" id="KW-0678">Repressor</keyword>
<dbReference type="GO" id="GO:0040029">
    <property type="term" value="P:epigenetic regulation of gene expression"/>
    <property type="evidence" value="ECO:0007669"/>
    <property type="project" value="TreeGrafter"/>
</dbReference>
<dbReference type="InterPro" id="IPR000286">
    <property type="entry name" value="HDACs"/>
</dbReference>
<accession>A0A0U3ABN4</accession>
<evidence type="ECO:0000259" key="8">
    <source>
        <dbReference type="Pfam" id="PF16977"/>
    </source>
</evidence>
<sequence length="834" mass="93008">MPNSKGAVRDDSRKTVSYFYDAAIGNFYYGIHHPMKPHRIRLTHSLILAYGLYRQMNVYRPRTASSLEMTRFHAHDYISFLKRVQADNEKFIGKVPSRNFNVGYSAEVCGTVSDDRDCPAFEGLYKFCQLSTGGSISGALQLNTKMADIAINWAGGLHHAKKAEASGFCYVNDIVLAILELLKHHQRVLYVDIDVHHGDGVEEAFFTTDRVMTVSFHKYNGTFFPGTGHMNDIGVDRGKYYSVNVPLHDGIDDASYALIFEPVMEKVVQFYDPQAIVLQCGADSLAGDRLGCFNLSTVGHGKCVAYMKRFNRPLLLLGGGGYTIRNVARYFEYYSPDYELHVRGSNQTNQNSPEYLEGVKHRVFENLRHLPFCPSVQFHPAPDDSYDMIDEYGIAIDTADPDIRIPKPVKDRIRESLVDILDREEGGALSCNRNRDVAPPICRNGLPVSSVRQAGGSKNVAPHLTHANGQPVAANKDPNIAILADLDRGLLSIVGRSVGECQNYSSHADKFFFALSRREFGRNMPKIKGISAFALQIGLYLSVLIWMTVIVAEPVPGRSSLSDADEDSPLSEDYWFSPPKVWNFRRHVTRAVAASECWPRVKFGLLESSAGCPNGAWKSGSVRHLLRSTSSVSSQNYLKADIASDSVTLHFCMRDTEPSENQEEFDCLHVVNEPTFPPGSYCLFNGQRPNVYERCPAGFYWSAVGVDDVGHDGNRQYGADRRDIPTGEFFPTFSHYYFCCRNDSSPSEPVTLPIAQSFILLPLNSERKCQEITGVKARMFSLFLDTEGESYFGHPDKQSAPYAATEVVIEGGGSCSGDRYGKGLKLHLCYYSKS</sequence>
<evidence type="ECO:0000259" key="7">
    <source>
        <dbReference type="Pfam" id="PF00850"/>
    </source>
</evidence>
<dbReference type="PRINTS" id="PR01270">
    <property type="entry name" value="HDASUPER"/>
</dbReference>
<name>A0A0U3ABN4_HYPDU</name>
<dbReference type="PANTHER" id="PTHR10625">
    <property type="entry name" value="HISTONE DEACETYLASE HDAC1-RELATED"/>
    <property type="match status" value="1"/>
</dbReference>
<evidence type="ECO:0000313" key="9">
    <source>
        <dbReference type="EMBL" id="ALT32104.1"/>
    </source>
</evidence>
<organism evidence="9">
    <name type="scientific">Hypsibius dujardini</name>
    <name type="common">Water bear</name>
    <name type="synonym">Macrobiotus dujardini</name>
    <dbReference type="NCBI Taxonomy" id="232323"/>
    <lineage>
        <taxon>Eukaryota</taxon>
        <taxon>Metazoa</taxon>
        <taxon>Ecdysozoa</taxon>
        <taxon>Tardigrada</taxon>
        <taxon>Eutardigrada</taxon>
        <taxon>Parachela</taxon>
        <taxon>Hypsibioidea</taxon>
        <taxon>Hypsibiidae</taxon>
        <taxon>Hypsibius</taxon>
    </lineage>
</organism>
<evidence type="ECO:0000256" key="6">
    <source>
        <dbReference type="ARBA" id="ARBA00048287"/>
    </source>
</evidence>
<evidence type="ECO:0000256" key="3">
    <source>
        <dbReference type="ARBA" id="ARBA00022491"/>
    </source>
</evidence>
<dbReference type="InterPro" id="IPR023801">
    <property type="entry name" value="His_deacetylse_dom"/>
</dbReference>
<dbReference type="GO" id="GO:0000118">
    <property type="term" value="C:histone deacetylase complex"/>
    <property type="evidence" value="ECO:0007669"/>
    <property type="project" value="UniProtKB-ARBA"/>
</dbReference>
<dbReference type="SUPFAM" id="SSF52768">
    <property type="entry name" value="Arginase/deacetylase"/>
    <property type="match status" value="1"/>
</dbReference>
<dbReference type="EC" id="3.5.1.98" evidence="2"/>
<dbReference type="InterPro" id="IPR003084">
    <property type="entry name" value="HDAC_I/II"/>
</dbReference>
<feature type="domain" description="Apextrin C-terminal" evidence="8">
    <location>
        <begin position="598"/>
        <end position="805"/>
    </location>
</feature>
<evidence type="ECO:0000256" key="1">
    <source>
        <dbReference type="ARBA" id="ARBA00006457"/>
    </source>
</evidence>
<dbReference type="PRINTS" id="PR01271">
    <property type="entry name" value="HISDACETLASE"/>
</dbReference>
<dbReference type="Pfam" id="PF16977">
    <property type="entry name" value="ApeC"/>
    <property type="match status" value="1"/>
</dbReference>
<evidence type="ECO:0000256" key="2">
    <source>
        <dbReference type="ARBA" id="ARBA00012111"/>
    </source>
</evidence>
<dbReference type="PANTHER" id="PTHR10625:SF10">
    <property type="entry name" value="HISTONE DEACETYLASE HDAC1"/>
    <property type="match status" value="1"/>
</dbReference>